<evidence type="ECO:0000259" key="14">
    <source>
        <dbReference type="Pfam" id="PF12769"/>
    </source>
</evidence>
<evidence type="ECO:0000256" key="6">
    <source>
        <dbReference type="ARBA" id="ARBA00022692"/>
    </source>
</evidence>
<keyword evidence="10" id="KW-0520">NAD</keyword>
<keyword evidence="8" id="KW-1278">Translocase</keyword>
<dbReference type="Pfam" id="PF12769">
    <property type="entry name" value="PNTB_4TM"/>
    <property type="match status" value="1"/>
</dbReference>
<gene>
    <name evidence="15" type="ORF">MMF94_16120</name>
</gene>
<evidence type="ECO:0000256" key="2">
    <source>
        <dbReference type="ARBA" id="ARBA00004429"/>
    </source>
</evidence>
<evidence type="ECO:0000256" key="8">
    <source>
        <dbReference type="ARBA" id="ARBA00022967"/>
    </source>
</evidence>
<keyword evidence="11 13" id="KW-0472">Membrane</keyword>
<keyword evidence="4" id="KW-1003">Cell membrane</keyword>
<evidence type="ECO:0000256" key="4">
    <source>
        <dbReference type="ARBA" id="ARBA00022475"/>
    </source>
</evidence>
<comment type="function">
    <text evidence="1">The transhydrogenation between NADH and NADP is coupled to respiration and ATP hydrolysis and functions as a proton pump across the membrane.</text>
</comment>
<keyword evidence="16" id="KW-1185">Reference proteome</keyword>
<evidence type="ECO:0000313" key="16">
    <source>
        <dbReference type="Proteomes" id="UP001299970"/>
    </source>
</evidence>
<feature type="transmembrane region" description="Helical" evidence="13">
    <location>
        <begin position="35"/>
        <end position="53"/>
    </location>
</feature>
<comment type="caution">
    <text evidence="15">The sequence shown here is derived from an EMBL/GenBank/DDBJ whole genome shotgun (WGS) entry which is preliminary data.</text>
</comment>
<dbReference type="PANTHER" id="PTHR10160">
    <property type="entry name" value="NAD(P) TRANSHYDROGENASE"/>
    <property type="match status" value="1"/>
</dbReference>
<accession>A0ABS9TF92</accession>
<dbReference type="EC" id="7.1.1.1" evidence="3"/>
<keyword evidence="7" id="KW-0521">NADP</keyword>
<dbReference type="RefSeq" id="WP_241037470.1">
    <property type="nucleotide sequence ID" value="NZ_BAAAJF010000015.1"/>
</dbReference>
<feature type="domain" description="NAD(P) transhydrogenase alpha subunit C-terminal" evidence="14">
    <location>
        <begin position="9"/>
        <end position="93"/>
    </location>
</feature>
<evidence type="ECO:0000313" key="15">
    <source>
        <dbReference type="EMBL" id="MCH6167209.1"/>
    </source>
</evidence>
<evidence type="ECO:0000256" key="12">
    <source>
        <dbReference type="ARBA" id="ARBA00048202"/>
    </source>
</evidence>
<sequence>MESGLLANIAILVLAGFVGFAVISKVPNTLHTPLMSGTNAIHGIVLLGGLIVLGHLENPSVIDQIILVIAIAFGMINVIGGFLVTDRMLGMFKAKPDARQAPSAEKAATNGKGH</sequence>
<evidence type="ECO:0000256" key="5">
    <source>
        <dbReference type="ARBA" id="ARBA00022519"/>
    </source>
</evidence>
<organism evidence="15 16">
    <name type="scientific">Pseudonocardia alaniniphila</name>
    <dbReference type="NCBI Taxonomy" id="75291"/>
    <lineage>
        <taxon>Bacteria</taxon>
        <taxon>Bacillati</taxon>
        <taxon>Actinomycetota</taxon>
        <taxon>Actinomycetes</taxon>
        <taxon>Pseudonocardiales</taxon>
        <taxon>Pseudonocardiaceae</taxon>
        <taxon>Pseudonocardia</taxon>
    </lineage>
</organism>
<keyword evidence="5" id="KW-0997">Cell inner membrane</keyword>
<evidence type="ECO:0000256" key="1">
    <source>
        <dbReference type="ARBA" id="ARBA00003943"/>
    </source>
</evidence>
<reference evidence="15 16" key="1">
    <citation type="submission" date="2022-03" db="EMBL/GenBank/DDBJ databases">
        <title>Pseudonocardia alaer sp. nov., a novel actinomycete isolated from reed forest soil.</title>
        <authorList>
            <person name="Wang L."/>
        </authorList>
    </citation>
    <scope>NUCLEOTIDE SEQUENCE [LARGE SCALE GENOMIC DNA]</scope>
    <source>
        <strain evidence="15 16">Y-16303</strain>
    </source>
</reference>
<proteinExistence type="predicted"/>
<keyword evidence="9 13" id="KW-1133">Transmembrane helix</keyword>
<evidence type="ECO:0000256" key="13">
    <source>
        <dbReference type="SAM" id="Phobius"/>
    </source>
</evidence>
<dbReference type="Proteomes" id="UP001299970">
    <property type="component" value="Unassembled WGS sequence"/>
</dbReference>
<evidence type="ECO:0000256" key="3">
    <source>
        <dbReference type="ARBA" id="ARBA00012943"/>
    </source>
</evidence>
<dbReference type="InterPro" id="IPR024605">
    <property type="entry name" value="NADP_transhyd_a_C"/>
</dbReference>
<protein>
    <recommendedName>
        <fullName evidence="3">proton-translocating NAD(P)(+) transhydrogenase</fullName>
        <ecNumber evidence="3">7.1.1.1</ecNumber>
    </recommendedName>
</protein>
<feature type="transmembrane region" description="Helical" evidence="13">
    <location>
        <begin position="65"/>
        <end position="85"/>
    </location>
</feature>
<feature type="transmembrane region" description="Helical" evidence="13">
    <location>
        <begin position="6"/>
        <end position="23"/>
    </location>
</feature>
<comment type="catalytic activity">
    <reaction evidence="12">
        <text>NAD(+) + NADPH + H(+)(in) = NADH + NADP(+) + H(+)(out)</text>
        <dbReference type="Rhea" id="RHEA:47992"/>
        <dbReference type="ChEBI" id="CHEBI:15378"/>
        <dbReference type="ChEBI" id="CHEBI:57540"/>
        <dbReference type="ChEBI" id="CHEBI:57783"/>
        <dbReference type="ChEBI" id="CHEBI:57945"/>
        <dbReference type="ChEBI" id="CHEBI:58349"/>
        <dbReference type="EC" id="7.1.1.1"/>
    </reaction>
</comment>
<comment type="subcellular location">
    <subcellularLocation>
        <location evidence="2">Cell inner membrane</location>
        <topology evidence="2">Multi-pass membrane protein</topology>
    </subcellularLocation>
</comment>
<name>A0ABS9TF92_9PSEU</name>
<keyword evidence="6 13" id="KW-0812">Transmembrane</keyword>
<evidence type="ECO:0000256" key="9">
    <source>
        <dbReference type="ARBA" id="ARBA00022989"/>
    </source>
</evidence>
<evidence type="ECO:0000256" key="11">
    <source>
        <dbReference type="ARBA" id="ARBA00023136"/>
    </source>
</evidence>
<evidence type="ECO:0000256" key="7">
    <source>
        <dbReference type="ARBA" id="ARBA00022857"/>
    </source>
</evidence>
<dbReference type="PANTHER" id="PTHR10160:SF19">
    <property type="entry name" value="PROTON-TRANSLOCATING NAD(P)(+) TRANSHYDROGENASE"/>
    <property type="match status" value="1"/>
</dbReference>
<dbReference type="EMBL" id="JAKXMK010000012">
    <property type="protein sequence ID" value="MCH6167209.1"/>
    <property type="molecule type" value="Genomic_DNA"/>
</dbReference>
<evidence type="ECO:0000256" key="10">
    <source>
        <dbReference type="ARBA" id="ARBA00023027"/>
    </source>
</evidence>